<comment type="caution">
    <text evidence="2">The sequence shown here is derived from an EMBL/GenBank/DDBJ whole genome shotgun (WGS) entry which is preliminary data.</text>
</comment>
<organism evidence="2 3">
    <name type="scientific">Trichonephila clavipes</name>
    <name type="common">Golden silk orbweaver</name>
    <name type="synonym">Nephila clavipes</name>
    <dbReference type="NCBI Taxonomy" id="2585209"/>
    <lineage>
        <taxon>Eukaryota</taxon>
        <taxon>Metazoa</taxon>
        <taxon>Ecdysozoa</taxon>
        <taxon>Arthropoda</taxon>
        <taxon>Chelicerata</taxon>
        <taxon>Arachnida</taxon>
        <taxon>Araneae</taxon>
        <taxon>Araneomorphae</taxon>
        <taxon>Entelegynae</taxon>
        <taxon>Araneoidea</taxon>
        <taxon>Nephilidae</taxon>
        <taxon>Trichonephila</taxon>
    </lineage>
</organism>
<gene>
    <name evidence="2" type="ORF">TNCV_4374171</name>
</gene>
<feature type="region of interest" description="Disordered" evidence="1">
    <location>
        <begin position="43"/>
        <end position="67"/>
    </location>
</feature>
<dbReference type="AlphaFoldDB" id="A0A8X6R8R5"/>
<dbReference type="EMBL" id="BMAU01021040">
    <property type="protein sequence ID" value="GFX87952.1"/>
    <property type="molecule type" value="Genomic_DNA"/>
</dbReference>
<evidence type="ECO:0000256" key="1">
    <source>
        <dbReference type="SAM" id="MobiDB-lite"/>
    </source>
</evidence>
<evidence type="ECO:0000313" key="3">
    <source>
        <dbReference type="Proteomes" id="UP000887159"/>
    </source>
</evidence>
<reference evidence="2" key="1">
    <citation type="submission" date="2020-08" db="EMBL/GenBank/DDBJ databases">
        <title>Multicomponent nature underlies the extraordinary mechanical properties of spider dragline silk.</title>
        <authorList>
            <person name="Kono N."/>
            <person name="Nakamura H."/>
            <person name="Mori M."/>
            <person name="Yoshida Y."/>
            <person name="Ohtoshi R."/>
            <person name="Malay A.D."/>
            <person name="Moran D.A.P."/>
            <person name="Tomita M."/>
            <person name="Numata K."/>
            <person name="Arakawa K."/>
        </authorList>
    </citation>
    <scope>NUCLEOTIDE SEQUENCE</scope>
</reference>
<evidence type="ECO:0000313" key="2">
    <source>
        <dbReference type="EMBL" id="GFX87952.1"/>
    </source>
</evidence>
<accession>A0A8X6R8R5</accession>
<dbReference type="Proteomes" id="UP000887159">
    <property type="component" value="Unassembled WGS sequence"/>
</dbReference>
<name>A0A8X6R8R5_TRICX</name>
<proteinExistence type="predicted"/>
<protein>
    <submittedName>
        <fullName evidence="2">Uncharacterized protein</fullName>
    </submittedName>
</protein>
<keyword evidence="3" id="KW-1185">Reference proteome</keyword>
<sequence length="67" mass="7404">MTEKVYGAIQFLATQQHSHKFTLLELSVGQHISKAVTTSSTRLNSLRRVQRRSTSSLVHPGKALAAK</sequence>